<dbReference type="InterPro" id="IPR050638">
    <property type="entry name" value="AA-Vitamin_Transporters"/>
</dbReference>
<feature type="domain" description="EamA" evidence="8">
    <location>
        <begin position="151"/>
        <end position="281"/>
    </location>
</feature>
<feature type="transmembrane region" description="Helical" evidence="7">
    <location>
        <begin position="7"/>
        <end position="28"/>
    </location>
</feature>
<organism evidence="9 10">
    <name type="scientific">Trinickia fusca</name>
    <dbReference type="NCBI Taxonomy" id="2419777"/>
    <lineage>
        <taxon>Bacteria</taxon>
        <taxon>Pseudomonadati</taxon>
        <taxon>Pseudomonadota</taxon>
        <taxon>Betaproteobacteria</taxon>
        <taxon>Burkholderiales</taxon>
        <taxon>Burkholderiaceae</taxon>
        <taxon>Trinickia</taxon>
    </lineage>
</organism>
<evidence type="ECO:0000313" key="10">
    <source>
        <dbReference type="Proteomes" id="UP000280434"/>
    </source>
</evidence>
<evidence type="ECO:0000256" key="2">
    <source>
        <dbReference type="ARBA" id="ARBA00007362"/>
    </source>
</evidence>
<gene>
    <name evidence="9" type="ORF">D7S89_19800</name>
</gene>
<reference evidence="9 10" key="1">
    <citation type="submission" date="2018-10" db="EMBL/GenBank/DDBJ databases">
        <title>Paraburkholderia sp. 7MK8-2, isolated from soil.</title>
        <authorList>
            <person name="Gao Z.-H."/>
            <person name="Qiu L.-H."/>
        </authorList>
    </citation>
    <scope>NUCLEOTIDE SEQUENCE [LARGE SCALE GENOMIC DNA]</scope>
    <source>
        <strain evidence="9 10">7MK8-2</strain>
    </source>
</reference>
<comment type="subcellular location">
    <subcellularLocation>
        <location evidence="1">Membrane</location>
        <topology evidence="1">Multi-pass membrane protein</topology>
    </subcellularLocation>
</comment>
<sequence>MAFIKAAYAAYGSTALFVLLWGSAAIFAELGLQHASAFAFLLLRFALASAVLGAIGLRRRRWLPAPGTRLRVAATGALLTGGYTICYLLSLEDGIKPGLLATILGAQPILTLLLTERRYGAARLAGLMLALGGLALIVLRGTGTPTLTTNGIGYALTALACITIGSLLQKRLRQAPIDVLPLQNLVSLALCAGFAAFKPLTIEPGAALVVALVWMGLVISVLAQLLLYRLMSGGNLVNVTSMFYLVPIVTAGMDYVCFGHRLHLMEMVGMGAILAGLALALRPQRPTRALSEPGEACAAHETAATDADSR</sequence>
<dbReference type="SUPFAM" id="SSF103481">
    <property type="entry name" value="Multidrug resistance efflux transporter EmrE"/>
    <property type="match status" value="2"/>
</dbReference>
<feature type="compositionally biased region" description="Low complexity" evidence="6">
    <location>
        <begin position="295"/>
        <end position="310"/>
    </location>
</feature>
<feature type="transmembrane region" description="Helical" evidence="7">
    <location>
        <begin position="34"/>
        <end position="57"/>
    </location>
</feature>
<evidence type="ECO:0000256" key="7">
    <source>
        <dbReference type="SAM" id="Phobius"/>
    </source>
</evidence>
<comment type="caution">
    <text evidence="9">The sequence shown here is derived from an EMBL/GenBank/DDBJ whole genome shotgun (WGS) entry which is preliminary data.</text>
</comment>
<evidence type="ECO:0000259" key="8">
    <source>
        <dbReference type="Pfam" id="PF00892"/>
    </source>
</evidence>
<dbReference type="Pfam" id="PF00892">
    <property type="entry name" value="EamA"/>
    <property type="match status" value="2"/>
</dbReference>
<dbReference type="InterPro" id="IPR000620">
    <property type="entry name" value="EamA_dom"/>
</dbReference>
<keyword evidence="4 7" id="KW-1133">Transmembrane helix</keyword>
<dbReference type="Proteomes" id="UP000280434">
    <property type="component" value="Unassembled WGS sequence"/>
</dbReference>
<dbReference type="GO" id="GO:0016020">
    <property type="term" value="C:membrane"/>
    <property type="evidence" value="ECO:0007669"/>
    <property type="project" value="UniProtKB-SubCell"/>
</dbReference>
<evidence type="ECO:0000256" key="3">
    <source>
        <dbReference type="ARBA" id="ARBA00022692"/>
    </source>
</evidence>
<dbReference type="EMBL" id="RBZV01000009">
    <property type="protein sequence ID" value="RKP45585.1"/>
    <property type="molecule type" value="Genomic_DNA"/>
</dbReference>
<accession>A0A494X4G2</accession>
<proteinExistence type="inferred from homology"/>
<evidence type="ECO:0000256" key="5">
    <source>
        <dbReference type="ARBA" id="ARBA00023136"/>
    </source>
</evidence>
<evidence type="ECO:0000256" key="4">
    <source>
        <dbReference type="ARBA" id="ARBA00022989"/>
    </source>
</evidence>
<dbReference type="PANTHER" id="PTHR32322:SF2">
    <property type="entry name" value="EAMA DOMAIN-CONTAINING PROTEIN"/>
    <property type="match status" value="1"/>
</dbReference>
<protein>
    <submittedName>
        <fullName evidence="9">DMT family transporter</fullName>
    </submittedName>
</protein>
<evidence type="ECO:0000256" key="6">
    <source>
        <dbReference type="SAM" id="MobiDB-lite"/>
    </source>
</evidence>
<dbReference type="InterPro" id="IPR037185">
    <property type="entry name" value="EmrE-like"/>
</dbReference>
<name>A0A494X4G2_9BURK</name>
<dbReference type="OrthoDB" id="9809509at2"/>
<keyword evidence="5 7" id="KW-0472">Membrane</keyword>
<dbReference type="RefSeq" id="WP_121280196.1">
    <property type="nucleotide sequence ID" value="NZ_RBZV01000009.1"/>
</dbReference>
<feature type="transmembrane region" description="Helical" evidence="7">
    <location>
        <begin position="97"/>
        <end position="114"/>
    </location>
</feature>
<dbReference type="AlphaFoldDB" id="A0A494X4G2"/>
<keyword evidence="10" id="KW-1185">Reference proteome</keyword>
<feature type="transmembrane region" description="Helical" evidence="7">
    <location>
        <begin position="262"/>
        <end position="281"/>
    </location>
</feature>
<feature type="transmembrane region" description="Helical" evidence="7">
    <location>
        <begin position="235"/>
        <end position="256"/>
    </location>
</feature>
<feature type="transmembrane region" description="Helical" evidence="7">
    <location>
        <begin position="121"/>
        <end position="139"/>
    </location>
</feature>
<keyword evidence="3 7" id="KW-0812">Transmembrane</keyword>
<feature type="transmembrane region" description="Helical" evidence="7">
    <location>
        <begin position="180"/>
        <end position="200"/>
    </location>
</feature>
<feature type="transmembrane region" description="Helical" evidence="7">
    <location>
        <begin position="69"/>
        <end position="91"/>
    </location>
</feature>
<comment type="similarity">
    <text evidence="2">Belongs to the EamA transporter family.</text>
</comment>
<evidence type="ECO:0000313" key="9">
    <source>
        <dbReference type="EMBL" id="RKP45585.1"/>
    </source>
</evidence>
<feature type="transmembrane region" description="Helical" evidence="7">
    <location>
        <begin position="151"/>
        <end position="168"/>
    </location>
</feature>
<feature type="domain" description="EamA" evidence="8">
    <location>
        <begin position="15"/>
        <end position="138"/>
    </location>
</feature>
<feature type="region of interest" description="Disordered" evidence="6">
    <location>
        <begin position="291"/>
        <end position="310"/>
    </location>
</feature>
<feature type="transmembrane region" description="Helical" evidence="7">
    <location>
        <begin position="206"/>
        <end position="228"/>
    </location>
</feature>
<dbReference type="PANTHER" id="PTHR32322">
    <property type="entry name" value="INNER MEMBRANE TRANSPORTER"/>
    <property type="match status" value="1"/>
</dbReference>
<evidence type="ECO:0000256" key="1">
    <source>
        <dbReference type="ARBA" id="ARBA00004141"/>
    </source>
</evidence>